<reference evidence="9 10" key="1">
    <citation type="submission" date="2024-04" db="EMBL/GenBank/DDBJ databases">
        <title>Novel species of the genus Ideonella isolated from streams.</title>
        <authorList>
            <person name="Lu H."/>
        </authorList>
    </citation>
    <scope>NUCLEOTIDE SEQUENCE [LARGE SCALE GENOMIC DNA]</scope>
    <source>
        <strain evidence="9 10">DXS22W</strain>
    </source>
</reference>
<evidence type="ECO:0000256" key="6">
    <source>
        <dbReference type="ARBA" id="ARBA00022989"/>
    </source>
</evidence>
<dbReference type="InterPro" id="IPR027463">
    <property type="entry name" value="AcrB_DN_DC_subdom"/>
</dbReference>
<evidence type="ECO:0000256" key="3">
    <source>
        <dbReference type="ARBA" id="ARBA00022448"/>
    </source>
</evidence>
<feature type="transmembrane region" description="Helical" evidence="8">
    <location>
        <begin position="395"/>
        <end position="417"/>
    </location>
</feature>
<comment type="similarity">
    <text evidence="2">Belongs to the resistance-nodulation-cell division (RND) (TC 2.A.6) family.</text>
</comment>
<keyword evidence="3" id="KW-0813">Transport</keyword>
<dbReference type="Gene3D" id="1.20.1640.10">
    <property type="entry name" value="Multidrug efflux transporter AcrB transmembrane domain"/>
    <property type="match status" value="2"/>
</dbReference>
<feature type="transmembrane region" description="Helical" evidence="8">
    <location>
        <begin position="992"/>
        <end position="1015"/>
    </location>
</feature>
<name>A0ABU9CM67_9BURK</name>
<evidence type="ECO:0000256" key="7">
    <source>
        <dbReference type="ARBA" id="ARBA00023136"/>
    </source>
</evidence>
<feature type="transmembrane region" description="Helical" evidence="8">
    <location>
        <begin position="438"/>
        <end position="458"/>
    </location>
</feature>
<dbReference type="RefSeq" id="WP_341412650.1">
    <property type="nucleotide sequence ID" value="NZ_JBBUTH010000010.1"/>
</dbReference>
<dbReference type="Gene3D" id="3.30.2090.10">
    <property type="entry name" value="Multidrug efflux transporter AcrB TolC docking domain, DN and DC subdomains"/>
    <property type="match status" value="2"/>
</dbReference>
<proteinExistence type="inferred from homology"/>
<dbReference type="SUPFAM" id="SSF82693">
    <property type="entry name" value="Multidrug efflux transporter AcrB pore domain, PN1, PN2, PC1 and PC2 subdomains"/>
    <property type="match status" value="2"/>
</dbReference>
<dbReference type="Gene3D" id="3.30.70.1440">
    <property type="entry name" value="Multidrug efflux transporter AcrB pore domain"/>
    <property type="match status" value="1"/>
</dbReference>
<evidence type="ECO:0000256" key="2">
    <source>
        <dbReference type="ARBA" id="ARBA00010942"/>
    </source>
</evidence>
<dbReference type="NCBIfam" id="TIGR00914">
    <property type="entry name" value="2A0601"/>
    <property type="match status" value="1"/>
</dbReference>
<evidence type="ECO:0000313" key="9">
    <source>
        <dbReference type="EMBL" id="MEK8052917.1"/>
    </source>
</evidence>
<feature type="transmembrane region" description="Helical" evidence="8">
    <location>
        <begin position="333"/>
        <end position="356"/>
    </location>
</feature>
<dbReference type="SUPFAM" id="SSF82714">
    <property type="entry name" value="Multidrug efflux transporter AcrB TolC docking domain, DN and DC subdomains"/>
    <property type="match status" value="2"/>
</dbReference>
<evidence type="ECO:0000313" key="10">
    <source>
        <dbReference type="Proteomes" id="UP001365405"/>
    </source>
</evidence>
<gene>
    <name evidence="9" type="ORF">AACH10_21880</name>
</gene>
<keyword evidence="7 8" id="KW-0472">Membrane</keyword>
<dbReference type="PANTHER" id="PTHR32063">
    <property type="match status" value="1"/>
</dbReference>
<evidence type="ECO:0000256" key="1">
    <source>
        <dbReference type="ARBA" id="ARBA00004651"/>
    </source>
</evidence>
<keyword evidence="6 8" id="KW-1133">Transmembrane helix</keyword>
<dbReference type="PANTHER" id="PTHR32063:SF68">
    <property type="entry name" value="PROBALE CATION EFFLUX SYSTEM PROTEIN"/>
    <property type="match status" value="1"/>
</dbReference>
<organism evidence="9 10">
    <name type="scientific">Pseudaquabacterium inlustre</name>
    <dbReference type="NCBI Taxonomy" id="2984192"/>
    <lineage>
        <taxon>Bacteria</taxon>
        <taxon>Pseudomonadati</taxon>
        <taxon>Pseudomonadota</taxon>
        <taxon>Betaproteobacteria</taxon>
        <taxon>Burkholderiales</taxon>
        <taxon>Sphaerotilaceae</taxon>
        <taxon>Pseudaquabacterium</taxon>
    </lineage>
</organism>
<keyword evidence="10" id="KW-1185">Reference proteome</keyword>
<keyword evidence="5 8" id="KW-0812">Transmembrane</keyword>
<protein>
    <submittedName>
        <fullName evidence="9">CusA/CzcA family heavy metal efflux RND transporter</fullName>
    </submittedName>
</protein>
<dbReference type="SUPFAM" id="SSF82866">
    <property type="entry name" value="Multidrug efflux transporter AcrB transmembrane domain"/>
    <property type="match status" value="2"/>
</dbReference>
<feature type="transmembrane region" description="Helical" evidence="8">
    <location>
        <begin position="915"/>
        <end position="940"/>
    </location>
</feature>
<comment type="caution">
    <text evidence="9">The sequence shown here is derived from an EMBL/GenBank/DDBJ whole genome shotgun (WGS) entry which is preliminary data.</text>
</comment>
<dbReference type="Proteomes" id="UP001365405">
    <property type="component" value="Unassembled WGS sequence"/>
</dbReference>
<keyword evidence="4" id="KW-1003">Cell membrane</keyword>
<sequence length="1032" mass="109409">MGSRLIEFSLRQRLLVLIVAALLTAGGVFAFLGLPIDAFPDVSTTQVKLVLKAPGMTPEEVEQRITVPLEQELLGIPKQKMLRSTSKYALADVTLDFADGTDVYWARQQVGERLAGVLKDLPPGTSGGLAPITTPLGEMFMFTIEGPQSLAERRHVLDWVLRPALRTLPGVADVNSLGGHVRSFEVEPDPAALLARGVTLAQLEAALASANRNDGAGRLAAGEEALIVRAEGAMRTLDDVRATVVRAAEGASLGVVRVADVAQVRLGALTRYGAVTRNGQGETVEGLVLGLRGANARDVVAQVKQRLATLAPTLPAGMRVETFYDRSRLIDRAVATVGKALAEAVVLVLLLLAAFLGNLRAAVVVAVMLPLSALGTFVLMRWFGLSANLMSLGGLAIAIGMLVDGAVVVVENVETALTGPQAARAPKLHLVYRAAREVAAPVASGIAIIVIVFLPLLSLEGLEGKLFGPVALTIVFALSVSLLLSLTVVPVLASWLMRTGPAHEPWLMRHAGRGYARLLAWALAHERTMLGAAGTALLGAALLLGTVGKSFMPTLDEGDLILQLEKLPSIGLDATVALDLRVQQAVMAQVPEVAGVVARSGSDELGLDPMGLNQTDSFLVLKDRSQWRVPDKDWLTDQLRQVMEQFPGVDPAFTQPIDMRVSEMLTGVRGDVAIKLYGPDLAQLGRLAGQIEQRVAAIAGATDTLMLRNDGVQYLQVSVDRLAAGRHGFSAEQIQADLRRWVEGQTVGVIQEGDRRTPLIIRGSAALRTSPADFEALRLVRADGQSVPLRELVQMQRVDGPVKVDRELAQRYVVVQTNVRGRDLVGFVDEAKAAVAAEVKLPAGYSLAWGGQFENQQRAAARLALVVPVALALIFFVLFSTFGSVRQALLVLANVPLALIGGVVALAAARQYLSVPASVGFIALLGIAVLNGVVMVSYFNQLLAQGQTMARVVVEGAQRRLRPVLMTAAITAGGLVPLLFATGPGSEIQKPLAIVVIGGLASSTLLTLLLLPILFRRFGLADAQPALEAADA</sequence>
<feature type="transmembrane region" description="Helical" evidence="8">
    <location>
        <begin position="363"/>
        <end position="383"/>
    </location>
</feature>
<comment type="subcellular location">
    <subcellularLocation>
        <location evidence="1">Cell membrane</location>
        <topology evidence="1">Multi-pass membrane protein</topology>
    </subcellularLocation>
</comment>
<feature type="transmembrane region" description="Helical" evidence="8">
    <location>
        <begin position="863"/>
        <end position="882"/>
    </location>
</feature>
<evidence type="ECO:0000256" key="8">
    <source>
        <dbReference type="SAM" id="Phobius"/>
    </source>
</evidence>
<dbReference type="Gene3D" id="3.30.70.1430">
    <property type="entry name" value="Multidrug efflux transporter AcrB pore domain"/>
    <property type="match status" value="2"/>
</dbReference>
<feature type="transmembrane region" description="Helical" evidence="8">
    <location>
        <begin position="889"/>
        <end position="909"/>
    </location>
</feature>
<feature type="transmembrane region" description="Helical" evidence="8">
    <location>
        <begin position="961"/>
        <end position="980"/>
    </location>
</feature>
<feature type="transmembrane region" description="Helical" evidence="8">
    <location>
        <begin position="518"/>
        <end position="544"/>
    </location>
</feature>
<evidence type="ECO:0000256" key="4">
    <source>
        <dbReference type="ARBA" id="ARBA00022475"/>
    </source>
</evidence>
<accession>A0ABU9CM67</accession>
<dbReference type="InterPro" id="IPR001036">
    <property type="entry name" value="Acrflvin-R"/>
</dbReference>
<evidence type="ECO:0000256" key="5">
    <source>
        <dbReference type="ARBA" id="ARBA00022692"/>
    </source>
</evidence>
<feature type="transmembrane region" description="Helical" evidence="8">
    <location>
        <begin position="470"/>
        <end position="497"/>
    </location>
</feature>
<dbReference type="EMBL" id="JBBUTH010000010">
    <property type="protein sequence ID" value="MEK8052917.1"/>
    <property type="molecule type" value="Genomic_DNA"/>
</dbReference>
<dbReference type="Pfam" id="PF00873">
    <property type="entry name" value="ACR_tran"/>
    <property type="match status" value="1"/>
</dbReference>
<dbReference type="InterPro" id="IPR004763">
    <property type="entry name" value="CusA-like"/>
</dbReference>
<dbReference type="PRINTS" id="PR00702">
    <property type="entry name" value="ACRIFLAVINRP"/>
</dbReference>
<dbReference type="Gene3D" id="3.30.70.1320">
    <property type="entry name" value="Multidrug efflux transporter AcrB pore domain like"/>
    <property type="match status" value="1"/>
</dbReference>